<dbReference type="EMBL" id="FOFG01000011">
    <property type="protein sequence ID" value="SER09715.1"/>
    <property type="molecule type" value="Genomic_DNA"/>
</dbReference>
<dbReference type="Gene3D" id="1.10.10.10">
    <property type="entry name" value="Winged helix-like DNA-binding domain superfamily/Winged helix DNA-binding domain"/>
    <property type="match status" value="1"/>
</dbReference>
<evidence type="ECO:0000256" key="3">
    <source>
        <dbReference type="ARBA" id="ARBA00023125"/>
    </source>
</evidence>
<evidence type="ECO:0000313" key="7">
    <source>
        <dbReference type="Proteomes" id="UP000199647"/>
    </source>
</evidence>
<evidence type="ECO:0000256" key="4">
    <source>
        <dbReference type="ARBA" id="ARBA00023163"/>
    </source>
</evidence>
<evidence type="ECO:0000313" key="6">
    <source>
        <dbReference type="EMBL" id="SER09715.1"/>
    </source>
</evidence>
<dbReference type="PROSITE" id="PS00894">
    <property type="entry name" value="HTH_DEOR_1"/>
    <property type="match status" value="1"/>
</dbReference>
<accession>A0A1H9LF16</accession>
<dbReference type="SMART" id="SM00420">
    <property type="entry name" value="HTH_DEOR"/>
    <property type="match status" value="1"/>
</dbReference>
<dbReference type="Pfam" id="PF08220">
    <property type="entry name" value="HTH_DeoR"/>
    <property type="match status" value="1"/>
</dbReference>
<feature type="domain" description="HTH deoR-type" evidence="5">
    <location>
        <begin position="29"/>
        <end position="84"/>
    </location>
</feature>
<dbReference type="PRINTS" id="PR00037">
    <property type="entry name" value="HTHLACR"/>
</dbReference>
<dbReference type="Pfam" id="PF00455">
    <property type="entry name" value="DeoRC"/>
    <property type="match status" value="1"/>
</dbReference>
<keyword evidence="3" id="KW-0238">DNA-binding</keyword>
<gene>
    <name evidence="6" type="ORF">SAMN05216548_11167</name>
</gene>
<keyword evidence="1" id="KW-0678">Repressor</keyword>
<dbReference type="InterPro" id="IPR014036">
    <property type="entry name" value="DeoR-like_C"/>
</dbReference>
<dbReference type="PROSITE" id="PS51000">
    <property type="entry name" value="HTH_DEOR_2"/>
    <property type="match status" value="1"/>
</dbReference>
<protein>
    <submittedName>
        <fullName evidence="6">Transcriptional regulator, DeoR family</fullName>
    </submittedName>
</protein>
<dbReference type="GO" id="GO:0003700">
    <property type="term" value="F:DNA-binding transcription factor activity"/>
    <property type="evidence" value="ECO:0007669"/>
    <property type="project" value="InterPro"/>
</dbReference>
<reference evidence="6 7" key="1">
    <citation type="submission" date="2016-10" db="EMBL/GenBank/DDBJ databases">
        <authorList>
            <person name="de Groot N.N."/>
        </authorList>
    </citation>
    <scope>NUCLEOTIDE SEQUENCE [LARGE SCALE GENOMIC DNA]</scope>
    <source>
        <strain evidence="6 7">A52C2</strain>
    </source>
</reference>
<dbReference type="STRING" id="1855383.SAMN05216548_11167"/>
<sequence>MTPLDIGKVSCNVVQSQVSSCNRGCMMLTTERKALILQRLRQDGRLIAKAFSQQLGVSEDTIRRDLRELAGEGLLQRVHGGALPASPAVADFTERAQARTSAKAALGSAAAGLIRPGQIIFLDGGTTNVQLARQLPRDLKVTVITHSPSIAVELARHPLAEVEMIGGRLFKHSIVAVGSASAEAISRIRVDAYFMGVTGLHPETGATTGDGEEAAIKRLIARQSAETIVLATSEKLGAASAYSIVPLAEITTLVTAAGLDSALLRPFRSPNLEIVQL</sequence>
<dbReference type="Proteomes" id="UP000199647">
    <property type="component" value="Unassembled WGS sequence"/>
</dbReference>
<dbReference type="PANTHER" id="PTHR30363:SF4">
    <property type="entry name" value="GLYCEROL-3-PHOSPHATE REGULON REPRESSOR"/>
    <property type="match status" value="1"/>
</dbReference>
<dbReference type="SUPFAM" id="SSF46785">
    <property type="entry name" value="Winged helix' DNA-binding domain"/>
    <property type="match status" value="1"/>
</dbReference>
<dbReference type="InterPro" id="IPR036390">
    <property type="entry name" value="WH_DNA-bd_sf"/>
</dbReference>
<dbReference type="AlphaFoldDB" id="A0A1H9LF16"/>
<name>A0A1H9LF16_9HYPH</name>
<dbReference type="InterPro" id="IPR036388">
    <property type="entry name" value="WH-like_DNA-bd_sf"/>
</dbReference>
<keyword evidence="2" id="KW-0805">Transcription regulation</keyword>
<evidence type="ECO:0000256" key="2">
    <source>
        <dbReference type="ARBA" id="ARBA00023015"/>
    </source>
</evidence>
<evidence type="ECO:0000256" key="1">
    <source>
        <dbReference type="ARBA" id="ARBA00022491"/>
    </source>
</evidence>
<dbReference type="InterPro" id="IPR018356">
    <property type="entry name" value="Tscrpt_reg_HTH_DeoR_CS"/>
</dbReference>
<keyword evidence="4" id="KW-0804">Transcription</keyword>
<organism evidence="6 7">
    <name type="scientific">Faunimonas pinastri</name>
    <dbReference type="NCBI Taxonomy" id="1855383"/>
    <lineage>
        <taxon>Bacteria</taxon>
        <taxon>Pseudomonadati</taxon>
        <taxon>Pseudomonadota</taxon>
        <taxon>Alphaproteobacteria</taxon>
        <taxon>Hyphomicrobiales</taxon>
        <taxon>Afifellaceae</taxon>
        <taxon>Faunimonas</taxon>
    </lineage>
</organism>
<dbReference type="GO" id="GO:0003677">
    <property type="term" value="F:DNA binding"/>
    <property type="evidence" value="ECO:0007669"/>
    <property type="project" value="UniProtKB-KW"/>
</dbReference>
<dbReference type="SUPFAM" id="SSF100950">
    <property type="entry name" value="NagB/RpiA/CoA transferase-like"/>
    <property type="match status" value="1"/>
</dbReference>
<keyword evidence="7" id="KW-1185">Reference proteome</keyword>
<evidence type="ECO:0000259" key="5">
    <source>
        <dbReference type="PROSITE" id="PS51000"/>
    </source>
</evidence>
<dbReference type="InterPro" id="IPR050313">
    <property type="entry name" value="Carb_Metab_HTH_regulators"/>
</dbReference>
<dbReference type="InterPro" id="IPR037171">
    <property type="entry name" value="NagB/RpiA_transferase-like"/>
</dbReference>
<dbReference type="InterPro" id="IPR001034">
    <property type="entry name" value="DeoR_HTH"/>
</dbReference>
<dbReference type="SMART" id="SM01134">
    <property type="entry name" value="DeoRC"/>
    <property type="match status" value="1"/>
</dbReference>
<proteinExistence type="predicted"/>
<dbReference type="PANTHER" id="PTHR30363">
    <property type="entry name" value="HTH-TYPE TRANSCRIPTIONAL REGULATOR SRLR-RELATED"/>
    <property type="match status" value="1"/>
</dbReference>
<dbReference type="Gene3D" id="3.40.50.1360">
    <property type="match status" value="1"/>
</dbReference>